<reference evidence="3" key="1">
    <citation type="submission" date="2018-07" db="EMBL/GenBank/DDBJ databases">
        <title>Genome sequencing of Paracoccus sp. SC2-6.</title>
        <authorList>
            <person name="Heo J."/>
            <person name="Kim S.-J."/>
            <person name="Kwon S.-W."/>
        </authorList>
    </citation>
    <scope>NUCLEOTIDE SEQUENCE [LARGE SCALE GENOMIC DNA]</scope>
    <source>
        <strain evidence="3">SC2-6</strain>
    </source>
</reference>
<dbReference type="PROSITE" id="PS51318">
    <property type="entry name" value="TAT"/>
    <property type="match status" value="1"/>
</dbReference>
<proteinExistence type="predicted"/>
<dbReference type="OrthoDB" id="7847492at2"/>
<name>A0A344PJS6_9RHOB</name>
<dbReference type="KEGG" id="pars:DRW48_07955"/>
<dbReference type="AlphaFoldDB" id="A0A344PJS6"/>
<dbReference type="RefSeq" id="WP_114075946.1">
    <property type="nucleotide sequence ID" value="NZ_CP030918.1"/>
</dbReference>
<evidence type="ECO:0000313" key="2">
    <source>
        <dbReference type="EMBL" id="AXC49631.1"/>
    </source>
</evidence>
<protein>
    <submittedName>
        <fullName evidence="2">Twin-arginine translocation pathway signal</fullName>
    </submittedName>
</protein>
<dbReference type="InterPro" id="IPR006311">
    <property type="entry name" value="TAT_signal"/>
</dbReference>
<evidence type="ECO:0000259" key="1">
    <source>
        <dbReference type="Pfam" id="PF04366"/>
    </source>
</evidence>
<gene>
    <name evidence="2" type="ORF">DRW48_07955</name>
</gene>
<sequence length="199" mass="20119">MTPNEGGITRRGLMMRGAVGTAALLSGAALGGCATGYGIGSAAGIDTRVDATRDYLVQTYPSAAPMVQAAQGVLYMPLVTEAAFGPGAAYGEGALRVGGQTVDYYSAAKATFGVQAGAQQYAHALIFRSSDALAAFRASPGWVAGADAFYALPTGGMDIGADTLALQYPVVAMIFGQSGLMAGAAIEGTKYTRITLSRA</sequence>
<dbReference type="Pfam" id="PF04366">
    <property type="entry name" value="Ysc84"/>
    <property type="match status" value="1"/>
</dbReference>
<feature type="domain" description="Ysc84 actin-binding" evidence="1">
    <location>
        <begin position="109"/>
        <end position="192"/>
    </location>
</feature>
<organism evidence="2 3">
    <name type="scientific">Paracoccus suum</name>
    <dbReference type="NCBI Taxonomy" id="2259340"/>
    <lineage>
        <taxon>Bacteria</taxon>
        <taxon>Pseudomonadati</taxon>
        <taxon>Pseudomonadota</taxon>
        <taxon>Alphaproteobacteria</taxon>
        <taxon>Rhodobacterales</taxon>
        <taxon>Paracoccaceae</taxon>
        <taxon>Paracoccus</taxon>
    </lineage>
</organism>
<evidence type="ECO:0000313" key="3">
    <source>
        <dbReference type="Proteomes" id="UP000252023"/>
    </source>
</evidence>
<dbReference type="Proteomes" id="UP000252023">
    <property type="component" value="Chromosome"/>
</dbReference>
<dbReference type="InterPro" id="IPR007461">
    <property type="entry name" value="Ysc84_actin-binding"/>
</dbReference>
<accession>A0A344PJS6</accession>
<dbReference type="EMBL" id="CP030918">
    <property type="protein sequence ID" value="AXC49631.1"/>
    <property type="molecule type" value="Genomic_DNA"/>
</dbReference>
<keyword evidence="3" id="KW-1185">Reference proteome</keyword>